<proteinExistence type="predicted"/>
<evidence type="ECO:0000313" key="1">
    <source>
        <dbReference type="EMBL" id="QHT78839.1"/>
    </source>
</evidence>
<sequence length="47" mass="5729">MEPSKNYCYEIFRFIKMVLYQPFQPMRTDYSNVKSYNGILIESKKLN</sequence>
<protein>
    <submittedName>
        <fullName evidence="1">Uncharacterized protein</fullName>
    </submittedName>
</protein>
<dbReference type="AlphaFoldDB" id="A0A6C0HEB7"/>
<dbReference type="EMBL" id="MN739941">
    <property type="protein sequence ID" value="QHT78839.1"/>
    <property type="molecule type" value="Genomic_DNA"/>
</dbReference>
<reference evidence="1" key="1">
    <citation type="journal article" date="2020" name="Nature">
        <title>Giant virus diversity and host interactions through global metagenomics.</title>
        <authorList>
            <person name="Schulz F."/>
            <person name="Roux S."/>
            <person name="Paez-Espino D."/>
            <person name="Jungbluth S."/>
            <person name="Walsh D.A."/>
            <person name="Denef V.J."/>
            <person name="McMahon K.D."/>
            <person name="Konstantinidis K.T."/>
            <person name="Eloe-Fadrosh E.A."/>
            <person name="Kyrpides N.C."/>
            <person name="Woyke T."/>
        </authorList>
    </citation>
    <scope>NUCLEOTIDE SEQUENCE</scope>
    <source>
        <strain evidence="1">GVMAG-M-3300023179-92</strain>
    </source>
</reference>
<organism evidence="1">
    <name type="scientific">viral metagenome</name>
    <dbReference type="NCBI Taxonomy" id="1070528"/>
    <lineage>
        <taxon>unclassified sequences</taxon>
        <taxon>metagenomes</taxon>
        <taxon>organismal metagenomes</taxon>
    </lineage>
</organism>
<name>A0A6C0HEB7_9ZZZZ</name>
<accession>A0A6C0HEB7</accession>